<evidence type="ECO:0000313" key="2">
    <source>
        <dbReference type="Proteomes" id="UP000814140"/>
    </source>
</evidence>
<name>A0ACB8T074_9AGAM</name>
<gene>
    <name evidence="1" type="ORF">BV25DRAFT_699492</name>
</gene>
<comment type="caution">
    <text evidence="1">The sequence shown here is derived from an EMBL/GenBank/DDBJ whole genome shotgun (WGS) entry which is preliminary data.</text>
</comment>
<protein>
    <submittedName>
        <fullName evidence="1">Uncharacterized protein</fullName>
    </submittedName>
</protein>
<keyword evidence="2" id="KW-1185">Reference proteome</keyword>
<dbReference type="Proteomes" id="UP000814140">
    <property type="component" value="Unassembled WGS sequence"/>
</dbReference>
<dbReference type="EMBL" id="MU277209">
    <property type="protein sequence ID" value="KAI0062134.1"/>
    <property type="molecule type" value="Genomic_DNA"/>
</dbReference>
<reference evidence="1" key="1">
    <citation type="submission" date="2021-03" db="EMBL/GenBank/DDBJ databases">
        <authorList>
            <consortium name="DOE Joint Genome Institute"/>
            <person name="Ahrendt S."/>
            <person name="Looney B.P."/>
            <person name="Miyauchi S."/>
            <person name="Morin E."/>
            <person name="Drula E."/>
            <person name="Courty P.E."/>
            <person name="Chicoki N."/>
            <person name="Fauchery L."/>
            <person name="Kohler A."/>
            <person name="Kuo A."/>
            <person name="Labutti K."/>
            <person name="Pangilinan J."/>
            <person name="Lipzen A."/>
            <person name="Riley R."/>
            <person name="Andreopoulos W."/>
            <person name="He G."/>
            <person name="Johnson J."/>
            <person name="Barry K.W."/>
            <person name="Grigoriev I.V."/>
            <person name="Nagy L."/>
            <person name="Hibbett D."/>
            <person name="Henrissat B."/>
            <person name="Matheny P.B."/>
            <person name="Labbe J."/>
            <person name="Martin F."/>
        </authorList>
    </citation>
    <scope>NUCLEOTIDE SEQUENCE</scope>
    <source>
        <strain evidence="1">HHB10654</strain>
    </source>
</reference>
<proteinExistence type="predicted"/>
<sequence>MLPFCISLSALILAVVLLLKRAFQIRIHHSKLPAIHDLLNPPSTHLSTLLRARAEPNLRLVRAFDLHNTFVSPDPDIHKRFAARAVHLLRRHTQSFTGFPDATRDIASESLSHMLAGGQPVPYDTFIQVTTLRVITVTLLEGEIPVHDTDAVIFVAKAINELWVLSKTCGSMPPGRLDAMNTHLRTWLPQYEHPLDFIVPTYETMWRVVAIAVARAHADDASLHAFCEYIDDPVDAQFQLFAYDRPSVEAFLNEVLRLHPPSKHISRASASSLEFPLSLFSALPWLPASIRQKFTPVDVADIQAIHRDEEVWGGTASAFDPMRFHPSRVTREQKLALLPFGYGPLRCVAYKEAPRIAAVVVGVILEALAGTASPYTLTCGAEVGGRDGWDDWAIEKRTE</sequence>
<accession>A0ACB8T074</accession>
<reference evidence="1" key="2">
    <citation type="journal article" date="2022" name="New Phytol.">
        <title>Evolutionary transition to the ectomycorrhizal habit in the genomes of a hyperdiverse lineage of mushroom-forming fungi.</title>
        <authorList>
            <person name="Looney B."/>
            <person name="Miyauchi S."/>
            <person name="Morin E."/>
            <person name="Drula E."/>
            <person name="Courty P.E."/>
            <person name="Kohler A."/>
            <person name="Kuo A."/>
            <person name="LaButti K."/>
            <person name="Pangilinan J."/>
            <person name="Lipzen A."/>
            <person name="Riley R."/>
            <person name="Andreopoulos W."/>
            <person name="He G."/>
            <person name="Johnson J."/>
            <person name="Nolan M."/>
            <person name="Tritt A."/>
            <person name="Barry K.W."/>
            <person name="Grigoriev I.V."/>
            <person name="Nagy L.G."/>
            <person name="Hibbett D."/>
            <person name="Henrissat B."/>
            <person name="Matheny P.B."/>
            <person name="Labbe J."/>
            <person name="Martin F.M."/>
        </authorList>
    </citation>
    <scope>NUCLEOTIDE SEQUENCE</scope>
    <source>
        <strain evidence="1">HHB10654</strain>
    </source>
</reference>
<evidence type="ECO:0000313" key="1">
    <source>
        <dbReference type="EMBL" id="KAI0062134.1"/>
    </source>
</evidence>
<organism evidence="1 2">
    <name type="scientific">Artomyces pyxidatus</name>
    <dbReference type="NCBI Taxonomy" id="48021"/>
    <lineage>
        <taxon>Eukaryota</taxon>
        <taxon>Fungi</taxon>
        <taxon>Dikarya</taxon>
        <taxon>Basidiomycota</taxon>
        <taxon>Agaricomycotina</taxon>
        <taxon>Agaricomycetes</taxon>
        <taxon>Russulales</taxon>
        <taxon>Auriscalpiaceae</taxon>
        <taxon>Artomyces</taxon>
    </lineage>
</organism>